<sequence>MAEKEQLEQLSSKELHDRAVKLAVRRGDVKFLWQLLTRIPAAEVAAGNLGESEMDIKYVLPLLDDYIHAGDGALAEQLRPFYLEYLAEHS</sequence>
<dbReference type="AlphaFoldDB" id="A0A3A4KKX3"/>
<keyword evidence="2" id="KW-1185">Reference proteome</keyword>
<evidence type="ECO:0000313" key="1">
    <source>
        <dbReference type="EMBL" id="RJO75810.1"/>
    </source>
</evidence>
<organism evidence="1 2">
    <name type="scientific">Nocardia panacis</name>
    <dbReference type="NCBI Taxonomy" id="2340916"/>
    <lineage>
        <taxon>Bacteria</taxon>
        <taxon>Bacillati</taxon>
        <taxon>Actinomycetota</taxon>
        <taxon>Actinomycetes</taxon>
        <taxon>Mycobacteriales</taxon>
        <taxon>Nocardiaceae</taxon>
        <taxon>Nocardia</taxon>
    </lineage>
</organism>
<reference evidence="1 2" key="1">
    <citation type="submission" date="2018-09" db="EMBL/GenBank/DDBJ databases">
        <title>YIM PH21274 draft genome.</title>
        <authorList>
            <person name="Miao C."/>
        </authorList>
    </citation>
    <scope>NUCLEOTIDE SEQUENCE [LARGE SCALE GENOMIC DNA]</scope>
    <source>
        <strain evidence="1 2">YIM PH 21724</strain>
    </source>
</reference>
<comment type="caution">
    <text evidence="1">The sequence shown here is derived from an EMBL/GenBank/DDBJ whole genome shotgun (WGS) entry which is preliminary data.</text>
</comment>
<name>A0A3A4KKX3_9NOCA</name>
<dbReference type="RefSeq" id="WP_120040848.1">
    <property type="nucleotide sequence ID" value="NZ_QZFU01000017.1"/>
</dbReference>
<evidence type="ECO:0000313" key="2">
    <source>
        <dbReference type="Proteomes" id="UP000266677"/>
    </source>
</evidence>
<dbReference type="Proteomes" id="UP000266677">
    <property type="component" value="Unassembled WGS sequence"/>
</dbReference>
<dbReference type="OrthoDB" id="3387194at2"/>
<gene>
    <name evidence="1" type="ORF">D5S18_13610</name>
</gene>
<accession>A0A3A4KKX3</accession>
<proteinExistence type="predicted"/>
<protein>
    <submittedName>
        <fullName evidence="1">Uncharacterized protein</fullName>
    </submittedName>
</protein>
<dbReference type="EMBL" id="QZFU01000017">
    <property type="protein sequence ID" value="RJO75810.1"/>
    <property type="molecule type" value="Genomic_DNA"/>
</dbReference>